<organism evidence="1 2">
    <name type="scientific">Candidatus Desulfatibia vada</name>
    <dbReference type="NCBI Taxonomy" id="2841696"/>
    <lineage>
        <taxon>Bacteria</taxon>
        <taxon>Pseudomonadati</taxon>
        <taxon>Thermodesulfobacteriota</taxon>
        <taxon>Desulfobacteria</taxon>
        <taxon>Desulfobacterales</taxon>
        <taxon>Desulfobacterales incertae sedis</taxon>
        <taxon>Candidatus Desulfatibia</taxon>
    </lineage>
</organism>
<dbReference type="InterPro" id="IPR011044">
    <property type="entry name" value="Quino_amine_DH_bsu"/>
</dbReference>
<sequence length="137" mass="15024">MKRIIAVCLLSILIVSIFVAGSFAVVEWDIQKTIKMNKPPVDVAVSADGKQIFVLTETGEILIYAADGKLQDKIVVGKHIDQIKVGPQEDMLLLKSRNNQTIDILVIDFIQKIDTSNSPFKGPADAPVVIAVFSDFQ</sequence>
<dbReference type="AlphaFoldDB" id="A0A8J6P1V2"/>
<comment type="caution">
    <text evidence="1">The sequence shown here is derived from an EMBL/GenBank/DDBJ whole genome shotgun (WGS) entry which is preliminary data.</text>
</comment>
<accession>A0A8J6P1V2</accession>
<dbReference type="Gene3D" id="2.130.10.10">
    <property type="entry name" value="YVTN repeat-like/Quinoprotein amine dehydrogenase"/>
    <property type="match status" value="1"/>
</dbReference>
<dbReference type="SUPFAM" id="SSF50969">
    <property type="entry name" value="YVTN repeat-like/Quinoprotein amine dehydrogenase"/>
    <property type="match status" value="1"/>
</dbReference>
<proteinExistence type="predicted"/>
<gene>
    <name evidence="1" type="ORF">H8D96_13030</name>
</gene>
<dbReference type="Proteomes" id="UP000605201">
    <property type="component" value="Unassembled WGS sequence"/>
</dbReference>
<dbReference type="InterPro" id="IPR015943">
    <property type="entry name" value="WD40/YVTN_repeat-like_dom_sf"/>
</dbReference>
<protein>
    <recommendedName>
        <fullName evidence="3">YncE family protein</fullName>
    </recommendedName>
</protein>
<evidence type="ECO:0000313" key="1">
    <source>
        <dbReference type="EMBL" id="MBC8432828.1"/>
    </source>
</evidence>
<evidence type="ECO:0008006" key="3">
    <source>
        <dbReference type="Google" id="ProtNLM"/>
    </source>
</evidence>
<name>A0A8J6P1V2_9BACT</name>
<dbReference type="EMBL" id="JACNIG010000247">
    <property type="protein sequence ID" value="MBC8432828.1"/>
    <property type="molecule type" value="Genomic_DNA"/>
</dbReference>
<reference evidence="1 2" key="1">
    <citation type="submission" date="2020-08" db="EMBL/GenBank/DDBJ databases">
        <title>Bridging the membrane lipid divide: bacteria of the FCB group superphylum have the potential to synthesize archaeal ether lipids.</title>
        <authorList>
            <person name="Villanueva L."/>
            <person name="Von Meijenfeldt F.A.B."/>
            <person name="Westbye A.B."/>
            <person name="Yadav S."/>
            <person name="Hopmans E.C."/>
            <person name="Dutilh B.E."/>
            <person name="Sinninghe Damste J.S."/>
        </authorList>
    </citation>
    <scope>NUCLEOTIDE SEQUENCE [LARGE SCALE GENOMIC DNA]</scope>
    <source>
        <strain evidence="1">NIOZ-UU17</strain>
    </source>
</reference>
<evidence type="ECO:0000313" key="2">
    <source>
        <dbReference type="Proteomes" id="UP000605201"/>
    </source>
</evidence>